<protein>
    <submittedName>
        <fullName evidence="2">Nucleoside recognition domain-containing protein</fullName>
    </submittedName>
</protein>
<dbReference type="AlphaFoldDB" id="J9BZG1"/>
<reference evidence="2" key="1">
    <citation type="journal article" date="2012" name="PLoS ONE">
        <title>Gene sets for utilization of primary and secondary nutrition supplies in the distal gut of endangered iberian lynx.</title>
        <authorList>
            <person name="Alcaide M."/>
            <person name="Messina E."/>
            <person name="Richter M."/>
            <person name="Bargiela R."/>
            <person name="Peplies J."/>
            <person name="Huws S.A."/>
            <person name="Newbold C.J."/>
            <person name="Golyshin P.N."/>
            <person name="Simon M.A."/>
            <person name="Lopez G."/>
            <person name="Yakimov M.M."/>
            <person name="Ferrer M."/>
        </authorList>
    </citation>
    <scope>NUCLEOTIDE SEQUENCE</scope>
</reference>
<feature type="non-terminal residue" evidence="2">
    <location>
        <position position="147"/>
    </location>
</feature>
<feature type="transmembrane region" description="Helical" evidence="1">
    <location>
        <begin position="125"/>
        <end position="146"/>
    </location>
</feature>
<evidence type="ECO:0000256" key="1">
    <source>
        <dbReference type="SAM" id="Phobius"/>
    </source>
</evidence>
<keyword evidence="1" id="KW-0812">Transmembrane</keyword>
<accession>J9BZG1</accession>
<feature type="transmembrane region" description="Helical" evidence="1">
    <location>
        <begin position="77"/>
        <end position="95"/>
    </location>
</feature>
<sequence>MGEISDLLEPTFSLIGLPGETAIVFMTSIFSPLYAPIALITSMSLGIREATILALMCLTSHNLIVESSVQAKTGSSFWGMSILRIIMSFIIAFTLNRLMPLDGWGKVEITQSAEICGSWFEVIELWFSSSMQVITSILFIVTALMIL</sequence>
<keyword evidence="1" id="KW-0472">Membrane</keyword>
<organism evidence="2">
    <name type="scientific">gut metagenome</name>
    <dbReference type="NCBI Taxonomy" id="749906"/>
    <lineage>
        <taxon>unclassified sequences</taxon>
        <taxon>metagenomes</taxon>
        <taxon>organismal metagenomes</taxon>
    </lineage>
</organism>
<dbReference type="EMBL" id="AMCI01007241">
    <property type="protein sequence ID" value="EJW92955.1"/>
    <property type="molecule type" value="Genomic_DNA"/>
</dbReference>
<comment type="caution">
    <text evidence="2">The sequence shown here is derived from an EMBL/GenBank/DDBJ whole genome shotgun (WGS) entry which is preliminary data.</text>
</comment>
<feature type="transmembrane region" description="Helical" evidence="1">
    <location>
        <begin position="12"/>
        <end position="35"/>
    </location>
</feature>
<evidence type="ECO:0000313" key="2">
    <source>
        <dbReference type="EMBL" id="EJW92955.1"/>
    </source>
</evidence>
<gene>
    <name evidence="2" type="ORF">EVA_18938</name>
</gene>
<name>J9BZG1_9ZZZZ</name>
<proteinExistence type="predicted"/>
<keyword evidence="1" id="KW-1133">Transmembrane helix</keyword>